<dbReference type="EMBL" id="PPCV01000001">
    <property type="protein sequence ID" value="RXW33698.1"/>
    <property type="molecule type" value="Genomic_DNA"/>
</dbReference>
<dbReference type="Pfam" id="PF11255">
    <property type="entry name" value="DUF3054"/>
    <property type="match status" value="1"/>
</dbReference>
<proteinExistence type="predicted"/>
<evidence type="ECO:0000256" key="1">
    <source>
        <dbReference type="SAM" id="Phobius"/>
    </source>
</evidence>
<feature type="transmembrane region" description="Helical" evidence="1">
    <location>
        <begin position="85"/>
        <end position="109"/>
    </location>
</feature>
<comment type="caution">
    <text evidence="2">The sequence shown here is derived from an EMBL/GenBank/DDBJ whole genome shotgun (WGS) entry which is preliminary data.</text>
</comment>
<evidence type="ECO:0000313" key="2">
    <source>
        <dbReference type="EMBL" id="RXW33698.1"/>
    </source>
</evidence>
<keyword evidence="3" id="KW-1185">Reference proteome</keyword>
<feature type="transmembrane region" description="Helical" evidence="1">
    <location>
        <begin position="60"/>
        <end position="79"/>
    </location>
</feature>
<dbReference type="InterPro" id="IPR021414">
    <property type="entry name" value="DUF3054"/>
</dbReference>
<organism evidence="2 3">
    <name type="scientific">Propioniciclava flava</name>
    <dbReference type="NCBI Taxonomy" id="2072026"/>
    <lineage>
        <taxon>Bacteria</taxon>
        <taxon>Bacillati</taxon>
        <taxon>Actinomycetota</taxon>
        <taxon>Actinomycetes</taxon>
        <taxon>Propionibacteriales</taxon>
        <taxon>Propionibacteriaceae</taxon>
        <taxon>Propioniciclava</taxon>
    </lineage>
</organism>
<keyword evidence="1" id="KW-0472">Membrane</keyword>
<name>A0A4V1Q7T4_9ACTN</name>
<evidence type="ECO:0000313" key="3">
    <source>
        <dbReference type="Proteomes" id="UP000290624"/>
    </source>
</evidence>
<dbReference type="AlphaFoldDB" id="A0A4V1Q7T4"/>
<gene>
    <name evidence="2" type="ORF">C1706_01715</name>
</gene>
<dbReference type="OrthoDB" id="3698172at2"/>
<reference evidence="2 3" key="1">
    <citation type="submission" date="2018-01" db="EMBL/GenBank/DDBJ databases">
        <title>Lactibacter flavus gen. nov., sp. nov., a novel bacterium of the family Propionibacteriaceae isolated from raw milk and dairy products.</title>
        <authorList>
            <person name="Wenning M."/>
            <person name="Breitenwieser F."/>
            <person name="Huptas C."/>
            <person name="von Neubeck M."/>
            <person name="Busse H.-J."/>
            <person name="Scherer S."/>
        </authorList>
    </citation>
    <scope>NUCLEOTIDE SEQUENCE [LARGE SCALE GENOMIC DNA]</scope>
    <source>
        <strain evidence="2 3">VG341</strain>
    </source>
</reference>
<feature type="transmembrane region" description="Helical" evidence="1">
    <location>
        <begin position="29"/>
        <end position="48"/>
    </location>
</feature>
<sequence length="118" mass="12488">MSIVIDIVLVVVFAALGRASHTEALDVAGISRTALPFVAGTLIAWIALTLRKSSGSSLPAGAFVWALTLIGGMLFRVLLGDGTAVAFIIVAAVTLALFLLGWRLILWLVQRRTSATQR</sequence>
<accession>A0A4V1Q7T4</accession>
<protein>
    <submittedName>
        <fullName evidence="2">DUF3054 domain-containing protein</fullName>
    </submittedName>
</protein>
<keyword evidence="1" id="KW-0812">Transmembrane</keyword>
<keyword evidence="1" id="KW-1133">Transmembrane helix</keyword>
<dbReference type="Proteomes" id="UP000290624">
    <property type="component" value="Unassembled WGS sequence"/>
</dbReference>